<keyword evidence="2" id="KW-1185">Reference proteome</keyword>
<dbReference type="AlphaFoldDB" id="A0A7R8V439"/>
<reference evidence="1 2" key="1">
    <citation type="submission" date="2020-11" db="EMBL/GenBank/DDBJ databases">
        <authorList>
            <person name="Wallbank WR R."/>
            <person name="Pardo Diaz C."/>
            <person name="Kozak K."/>
            <person name="Martin S."/>
            <person name="Jiggins C."/>
            <person name="Moest M."/>
            <person name="Warren A I."/>
            <person name="Generalovic N T."/>
            <person name="Byers J.R.P. K."/>
            <person name="Montejo-Kovacevich G."/>
            <person name="Yen C E."/>
        </authorList>
    </citation>
    <scope>NUCLEOTIDE SEQUENCE [LARGE SCALE GENOMIC DNA]</scope>
</reference>
<proteinExistence type="predicted"/>
<dbReference type="InParanoid" id="A0A7R8V439"/>
<dbReference type="EMBL" id="LR899014">
    <property type="protein sequence ID" value="CAD7092486.1"/>
    <property type="molecule type" value="Genomic_DNA"/>
</dbReference>
<gene>
    <name evidence="1" type="ORF">HERILL_LOCUS14843</name>
</gene>
<name>A0A7R8V439_HERIL</name>
<accession>A0A7R8V439</accession>
<evidence type="ECO:0000313" key="2">
    <source>
        <dbReference type="Proteomes" id="UP000594454"/>
    </source>
</evidence>
<evidence type="ECO:0000313" key="1">
    <source>
        <dbReference type="EMBL" id="CAD7092486.1"/>
    </source>
</evidence>
<dbReference type="Proteomes" id="UP000594454">
    <property type="component" value="Chromosome 6"/>
</dbReference>
<sequence>MQIGDENASTSTWDCAGFDCIRSSFMKTHWAAASARFTTTFINSPSGNKCDVCDRLWFLRSLKPTNEKHLPLLNNAFPEEPEADFKLCGTCKKSLDSGKLSTLSRSNGFVYPPKQHGLPALDPISALLVSPRLPFMQIRRLRYDGSYGIIGRVPLCTR</sequence>
<protein>
    <submittedName>
        <fullName evidence="1">Uncharacterized protein</fullName>
    </submittedName>
</protein>
<organism evidence="1 2">
    <name type="scientific">Hermetia illucens</name>
    <name type="common">Black soldier fly</name>
    <dbReference type="NCBI Taxonomy" id="343691"/>
    <lineage>
        <taxon>Eukaryota</taxon>
        <taxon>Metazoa</taxon>
        <taxon>Ecdysozoa</taxon>
        <taxon>Arthropoda</taxon>
        <taxon>Hexapoda</taxon>
        <taxon>Insecta</taxon>
        <taxon>Pterygota</taxon>
        <taxon>Neoptera</taxon>
        <taxon>Endopterygota</taxon>
        <taxon>Diptera</taxon>
        <taxon>Brachycera</taxon>
        <taxon>Stratiomyomorpha</taxon>
        <taxon>Stratiomyidae</taxon>
        <taxon>Hermetiinae</taxon>
        <taxon>Hermetia</taxon>
    </lineage>
</organism>